<dbReference type="PANTHER" id="PTHR45339:SF1">
    <property type="entry name" value="HYBRID SIGNAL TRANSDUCTION HISTIDINE KINASE J"/>
    <property type="match status" value="1"/>
</dbReference>
<proteinExistence type="predicted"/>
<keyword evidence="14" id="KW-1185">Reference proteome</keyword>
<evidence type="ECO:0000259" key="12">
    <source>
        <dbReference type="PROSITE" id="PS50110"/>
    </source>
</evidence>
<protein>
    <recommendedName>
        <fullName evidence="2">histidine kinase</fullName>
        <ecNumber evidence="2">2.7.13.3</ecNumber>
    </recommendedName>
</protein>
<feature type="domain" description="Response regulatory" evidence="12">
    <location>
        <begin position="437"/>
        <end position="545"/>
    </location>
</feature>
<dbReference type="SUPFAM" id="SSF47384">
    <property type="entry name" value="Homodimeric domain of signal transducing histidine kinase"/>
    <property type="match status" value="1"/>
</dbReference>
<feature type="modified residue" description="4-aspartylphosphate" evidence="9">
    <location>
        <position position="487"/>
    </location>
</feature>
<accession>A0ABR8SZ77</accession>
<dbReference type="SUPFAM" id="SSF52172">
    <property type="entry name" value="CheY-like"/>
    <property type="match status" value="1"/>
</dbReference>
<dbReference type="InterPro" id="IPR005467">
    <property type="entry name" value="His_kinase_dom"/>
</dbReference>
<dbReference type="InterPro" id="IPR004358">
    <property type="entry name" value="Sig_transdc_His_kin-like_C"/>
</dbReference>
<dbReference type="CDD" id="cd00082">
    <property type="entry name" value="HisKA"/>
    <property type="match status" value="1"/>
</dbReference>
<keyword evidence="10" id="KW-0175">Coiled coil</keyword>
<evidence type="ECO:0000256" key="1">
    <source>
        <dbReference type="ARBA" id="ARBA00000085"/>
    </source>
</evidence>
<keyword evidence="8" id="KW-0902">Two-component regulatory system</keyword>
<evidence type="ECO:0000256" key="10">
    <source>
        <dbReference type="SAM" id="Coils"/>
    </source>
</evidence>
<evidence type="ECO:0000256" key="3">
    <source>
        <dbReference type="ARBA" id="ARBA00022553"/>
    </source>
</evidence>
<evidence type="ECO:0000256" key="7">
    <source>
        <dbReference type="ARBA" id="ARBA00022840"/>
    </source>
</evidence>
<feature type="domain" description="Histidine kinase" evidence="11">
    <location>
        <begin position="196"/>
        <end position="419"/>
    </location>
</feature>
<dbReference type="EMBL" id="JACSQL010000004">
    <property type="protein sequence ID" value="MBD7968808.1"/>
    <property type="molecule type" value="Genomic_DNA"/>
</dbReference>
<evidence type="ECO:0000256" key="9">
    <source>
        <dbReference type="PROSITE-ProRule" id="PRU00169"/>
    </source>
</evidence>
<keyword evidence="5" id="KW-0547">Nucleotide-binding</keyword>
<name>A0ABR8SZ77_9BACL</name>
<dbReference type="SUPFAM" id="SSF55874">
    <property type="entry name" value="ATPase domain of HSP90 chaperone/DNA topoisomerase II/histidine kinase"/>
    <property type="match status" value="1"/>
</dbReference>
<dbReference type="Pfam" id="PF00512">
    <property type="entry name" value="HisKA"/>
    <property type="match status" value="1"/>
</dbReference>
<dbReference type="EC" id="2.7.13.3" evidence="2"/>
<dbReference type="InterPro" id="IPR001789">
    <property type="entry name" value="Sig_transdc_resp-reg_receiver"/>
</dbReference>
<dbReference type="Gene3D" id="3.30.450.40">
    <property type="match status" value="1"/>
</dbReference>
<feature type="coiled-coil region" evidence="10">
    <location>
        <begin position="159"/>
        <end position="186"/>
    </location>
</feature>
<evidence type="ECO:0000313" key="14">
    <source>
        <dbReference type="Proteomes" id="UP000608071"/>
    </source>
</evidence>
<evidence type="ECO:0000256" key="4">
    <source>
        <dbReference type="ARBA" id="ARBA00022679"/>
    </source>
</evidence>
<evidence type="ECO:0000256" key="2">
    <source>
        <dbReference type="ARBA" id="ARBA00012438"/>
    </source>
</evidence>
<dbReference type="InterPro" id="IPR003594">
    <property type="entry name" value="HATPase_dom"/>
</dbReference>
<dbReference type="CDD" id="cd16922">
    <property type="entry name" value="HATPase_EvgS-ArcB-TorS-like"/>
    <property type="match status" value="1"/>
</dbReference>
<dbReference type="InterPro" id="IPR029016">
    <property type="entry name" value="GAF-like_dom_sf"/>
</dbReference>
<dbReference type="InterPro" id="IPR003018">
    <property type="entry name" value="GAF"/>
</dbReference>
<dbReference type="Gene3D" id="3.30.565.10">
    <property type="entry name" value="Histidine kinase-like ATPase, C-terminal domain"/>
    <property type="match status" value="1"/>
</dbReference>
<gene>
    <name evidence="13" type="ORF">H9647_12100</name>
</gene>
<dbReference type="SUPFAM" id="SSF55781">
    <property type="entry name" value="GAF domain-like"/>
    <property type="match status" value="1"/>
</dbReference>
<evidence type="ECO:0000313" key="13">
    <source>
        <dbReference type="EMBL" id="MBD7968808.1"/>
    </source>
</evidence>
<comment type="caution">
    <text evidence="13">The sequence shown here is derived from an EMBL/GenBank/DDBJ whole genome shotgun (WGS) entry which is preliminary data.</text>
</comment>
<evidence type="ECO:0000256" key="5">
    <source>
        <dbReference type="ARBA" id="ARBA00022741"/>
    </source>
</evidence>
<sequence length="556" mass="62659">MIKDKSRFFQNFEEAASHIIDVLKSLIQAETIFIATNDGVTNKILKAFNRAEILVQEGVSLPYKQSYCSLVGREPVVISNTLEHPITKELDITEQIGDHSFVGVPISYKSGRLFGTLCVLDNSSAVIKDEDIQTLSSMAMFLSYIIELERIIDLEVKRNEMLYRDKKEFELKVQKLRNEVQMADQMTQHKSEFLAMITHELRNSINGTIGMSDLLETTELSEQQQEYMDLLKSSNNSLLSLVNNILDYSKIEAGKAVLEEDPFDLVSTVEDSIYTVAPRTLGKPVEVILDVAPDIPTYLLGDAEKIRQILLNFLSNAVKFTHEGEILVCLRLLNSSDEDQVYIQITIQDSGVGIPEDKISQLFQHYYQAHENDHIHHYGGTGLGLAIAQNLVNMMDGSIEVESTVGEGTKISIILGFKEYAGYDNLPFSSSVLKQMKILIIDDNETSRQSLGRLLKSWGIEQTEVASTAEAMIQIQLGLTYDLILMDFSIEESSDIRTYLGEDVPIGLLAPIGTTLNAEQKKRYEFLTFKPFRRLQLYNALIAFQTKKLIANIKIK</sequence>
<dbReference type="InterPro" id="IPR036097">
    <property type="entry name" value="HisK_dim/P_sf"/>
</dbReference>
<keyword evidence="6" id="KW-0418">Kinase</keyword>
<dbReference type="PANTHER" id="PTHR45339">
    <property type="entry name" value="HYBRID SIGNAL TRANSDUCTION HISTIDINE KINASE J"/>
    <property type="match status" value="1"/>
</dbReference>
<dbReference type="PROSITE" id="PS50109">
    <property type="entry name" value="HIS_KIN"/>
    <property type="match status" value="1"/>
</dbReference>
<dbReference type="SMART" id="SM00065">
    <property type="entry name" value="GAF"/>
    <property type="match status" value="1"/>
</dbReference>
<dbReference type="Pfam" id="PF02518">
    <property type="entry name" value="HATPase_c"/>
    <property type="match status" value="1"/>
</dbReference>
<dbReference type="InterPro" id="IPR003661">
    <property type="entry name" value="HisK_dim/P_dom"/>
</dbReference>
<dbReference type="RefSeq" id="WP_191800175.1">
    <property type="nucleotide sequence ID" value="NZ_JACSQL010000004.1"/>
</dbReference>
<organism evidence="13 14">
    <name type="scientific">Paenibacillus gallinarum</name>
    <dbReference type="NCBI Taxonomy" id="2762232"/>
    <lineage>
        <taxon>Bacteria</taxon>
        <taxon>Bacillati</taxon>
        <taxon>Bacillota</taxon>
        <taxon>Bacilli</taxon>
        <taxon>Bacillales</taxon>
        <taxon>Paenibacillaceae</taxon>
        <taxon>Paenibacillus</taxon>
    </lineage>
</organism>
<keyword evidence="4" id="KW-0808">Transferase</keyword>
<comment type="catalytic activity">
    <reaction evidence="1">
        <text>ATP + protein L-histidine = ADP + protein N-phospho-L-histidine.</text>
        <dbReference type="EC" id="2.7.13.3"/>
    </reaction>
</comment>
<evidence type="ECO:0000256" key="8">
    <source>
        <dbReference type="ARBA" id="ARBA00023012"/>
    </source>
</evidence>
<evidence type="ECO:0000259" key="11">
    <source>
        <dbReference type="PROSITE" id="PS50109"/>
    </source>
</evidence>
<dbReference type="Pfam" id="PF01590">
    <property type="entry name" value="GAF"/>
    <property type="match status" value="1"/>
</dbReference>
<dbReference type="SMART" id="SM00388">
    <property type="entry name" value="HisKA"/>
    <property type="match status" value="1"/>
</dbReference>
<dbReference type="Proteomes" id="UP000608071">
    <property type="component" value="Unassembled WGS sequence"/>
</dbReference>
<dbReference type="InterPro" id="IPR011006">
    <property type="entry name" value="CheY-like_superfamily"/>
</dbReference>
<reference evidence="13 14" key="1">
    <citation type="submission" date="2020-08" db="EMBL/GenBank/DDBJ databases">
        <title>A Genomic Blueprint of the Chicken Gut Microbiome.</title>
        <authorList>
            <person name="Gilroy R."/>
            <person name="Ravi A."/>
            <person name="Getino M."/>
            <person name="Pursley I."/>
            <person name="Horton D.L."/>
            <person name="Alikhan N.-F."/>
            <person name="Baker D."/>
            <person name="Gharbi K."/>
            <person name="Hall N."/>
            <person name="Watson M."/>
            <person name="Adriaenssens E.M."/>
            <person name="Foster-Nyarko E."/>
            <person name="Jarju S."/>
            <person name="Secka A."/>
            <person name="Antonio M."/>
            <person name="Oren A."/>
            <person name="Chaudhuri R."/>
            <person name="La Ragione R.M."/>
            <person name="Hildebrand F."/>
            <person name="Pallen M.J."/>
        </authorList>
    </citation>
    <scope>NUCLEOTIDE SEQUENCE [LARGE SCALE GENOMIC DNA]</scope>
    <source>
        <strain evidence="13 14">Sa2BVA9</strain>
    </source>
</reference>
<dbReference type="PROSITE" id="PS50110">
    <property type="entry name" value="RESPONSE_REGULATORY"/>
    <property type="match status" value="1"/>
</dbReference>
<dbReference type="Gene3D" id="3.40.50.2300">
    <property type="match status" value="1"/>
</dbReference>
<dbReference type="Gene3D" id="1.10.287.130">
    <property type="match status" value="1"/>
</dbReference>
<keyword evidence="7" id="KW-0067">ATP-binding</keyword>
<dbReference type="PRINTS" id="PR00344">
    <property type="entry name" value="BCTRLSENSOR"/>
</dbReference>
<dbReference type="SMART" id="SM00387">
    <property type="entry name" value="HATPase_c"/>
    <property type="match status" value="1"/>
</dbReference>
<evidence type="ECO:0000256" key="6">
    <source>
        <dbReference type="ARBA" id="ARBA00022777"/>
    </source>
</evidence>
<keyword evidence="3 9" id="KW-0597">Phosphoprotein</keyword>
<dbReference type="InterPro" id="IPR036890">
    <property type="entry name" value="HATPase_C_sf"/>
</dbReference>